<dbReference type="InterPro" id="IPR000468">
    <property type="entry name" value="Barstar"/>
</dbReference>
<evidence type="ECO:0000259" key="2">
    <source>
        <dbReference type="Pfam" id="PF01337"/>
    </source>
</evidence>
<comment type="caution">
    <text evidence="3">The sequence shown here is derived from an EMBL/GenBank/DDBJ whole genome shotgun (WGS) entry which is preliminary data.</text>
</comment>
<dbReference type="InterPro" id="IPR035905">
    <property type="entry name" value="Barstar-like_sf"/>
</dbReference>
<evidence type="ECO:0000313" key="3">
    <source>
        <dbReference type="EMBL" id="MDI2111707.1"/>
    </source>
</evidence>
<proteinExistence type="inferred from homology"/>
<dbReference type="RefSeq" id="WP_281461399.1">
    <property type="nucleotide sequence ID" value="NZ_JASBAN010000001.1"/>
</dbReference>
<protein>
    <submittedName>
        <fullName evidence="3">Barstar family protein</fullName>
    </submittedName>
</protein>
<reference evidence="3" key="1">
    <citation type="submission" date="2023-05" db="EMBL/GenBank/DDBJ databases">
        <title>Whole genome sequence of Commensalibacter sp.</title>
        <authorList>
            <person name="Charoenyingcharoen P."/>
            <person name="Yukphan P."/>
        </authorList>
    </citation>
    <scope>NUCLEOTIDE SEQUENCE</scope>
    <source>
        <strain evidence="3">TBRC 10068</strain>
    </source>
</reference>
<dbReference type="Gene3D" id="3.30.370.10">
    <property type="entry name" value="Barstar-like"/>
    <property type="match status" value="1"/>
</dbReference>
<accession>A0ABT6Q486</accession>
<dbReference type="Pfam" id="PF01337">
    <property type="entry name" value="Barstar"/>
    <property type="match status" value="1"/>
</dbReference>
<gene>
    <name evidence="3" type="ORF">QJV33_00120</name>
</gene>
<organism evidence="3 4">
    <name type="scientific">Commensalibacter nepenthis</name>
    <dbReference type="NCBI Taxonomy" id="3043872"/>
    <lineage>
        <taxon>Bacteria</taxon>
        <taxon>Pseudomonadati</taxon>
        <taxon>Pseudomonadota</taxon>
        <taxon>Alphaproteobacteria</taxon>
        <taxon>Acetobacterales</taxon>
        <taxon>Acetobacteraceae</taxon>
    </lineage>
</organism>
<evidence type="ECO:0000256" key="1">
    <source>
        <dbReference type="ARBA" id="ARBA00006845"/>
    </source>
</evidence>
<dbReference type="Proteomes" id="UP001431775">
    <property type="component" value="Unassembled WGS sequence"/>
</dbReference>
<evidence type="ECO:0000313" key="4">
    <source>
        <dbReference type="Proteomes" id="UP001431775"/>
    </source>
</evidence>
<name>A0ABT6Q486_9PROT</name>
<dbReference type="EMBL" id="JASBAN010000001">
    <property type="protein sequence ID" value="MDI2111707.1"/>
    <property type="molecule type" value="Genomic_DNA"/>
</dbReference>
<keyword evidence="4" id="KW-1185">Reference proteome</keyword>
<feature type="domain" description="Barstar (barnase inhibitor)" evidence="2">
    <location>
        <begin position="36"/>
        <end position="98"/>
    </location>
</feature>
<sequence length="150" mass="18032">MIKENERLFKTNKTEQEISNLTLQINYHYHDCIGLVCRGDRMKTWQGFANELSAVLQFPYYFSNNGNSLSECICDLDWICKRKIFVFITNAEQILIEESYGFLHYFERSVEEVPIDSLKYYNEEKHVYYIFQNIDQDFPLFEDKELSDFI</sequence>
<comment type="similarity">
    <text evidence="1">Belongs to the barstar family.</text>
</comment>
<dbReference type="SUPFAM" id="SSF52038">
    <property type="entry name" value="Barstar-related"/>
    <property type="match status" value="1"/>
</dbReference>